<evidence type="ECO:0000313" key="2">
    <source>
        <dbReference type="Proteomes" id="UP000712157"/>
    </source>
</evidence>
<gene>
    <name evidence="1" type="ORF">KTH89_18675</name>
</gene>
<dbReference type="SUPFAM" id="SSF56784">
    <property type="entry name" value="HAD-like"/>
    <property type="match status" value="1"/>
</dbReference>
<dbReference type="CDD" id="cd07505">
    <property type="entry name" value="HAD_BPGM-like"/>
    <property type="match status" value="1"/>
</dbReference>
<name>A0A949NIQ9_9FIRM</name>
<dbReference type="PANTHER" id="PTHR18901:SF38">
    <property type="entry name" value="PSEUDOURIDINE-5'-PHOSPHATASE"/>
    <property type="match status" value="1"/>
</dbReference>
<accession>A0A949NIQ9</accession>
<evidence type="ECO:0000313" key="1">
    <source>
        <dbReference type="EMBL" id="MBU9738570.1"/>
    </source>
</evidence>
<dbReference type="SFLD" id="SFLDG01129">
    <property type="entry name" value="C1.5:_HAD__Beta-PGM__Phosphata"/>
    <property type="match status" value="1"/>
</dbReference>
<dbReference type="InterPro" id="IPR036412">
    <property type="entry name" value="HAD-like_sf"/>
</dbReference>
<organism evidence="1 2">
    <name type="scientific">Diplocloster agilis</name>
    <dbReference type="NCBI Taxonomy" id="2850323"/>
    <lineage>
        <taxon>Bacteria</taxon>
        <taxon>Bacillati</taxon>
        <taxon>Bacillota</taxon>
        <taxon>Clostridia</taxon>
        <taxon>Lachnospirales</taxon>
        <taxon>Lachnospiraceae</taxon>
        <taxon>Diplocloster</taxon>
    </lineage>
</organism>
<dbReference type="NCBIfam" id="TIGR01509">
    <property type="entry name" value="HAD-SF-IA-v3"/>
    <property type="match status" value="1"/>
</dbReference>
<comment type="caution">
    <text evidence="1">The sequence shown here is derived from an EMBL/GenBank/DDBJ whole genome shotgun (WGS) entry which is preliminary data.</text>
</comment>
<dbReference type="RefSeq" id="WP_238722705.1">
    <property type="nucleotide sequence ID" value="NZ_JAHQCW010000037.1"/>
</dbReference>
<dbReference type="Gene3D" id="3.40.50.1000">
    <property type="entry name" value="HAD superfamily/HAD-like"/>
    <property type="match status" value="1"/>
</dbReference>
<dbReference type="PRINTS" id="PR00413">
    <property type="entry name" value="HADHALOGNASE"/>
</dbReference>
<dbReference type="InterPro" id="IPR023214">
    <property type="entry name" value="HAD_sf"/>
</dbReference>
<dbReference type="EMBL" id="JAHQCW010000037">
    <property type="protein sequence ID" value="MBU9738570.1"/>
    <property type="molecule type" value="Genomic_DNA"/>
</dbReference>
<dbReference type="InterPro" id="IPR023198">
    <property type="entry name" value="PGP-like_dom2"/>
</dbReference>
<dbReference type="Pfam" id="PF13419">
    <property type="entry name" value="HAD_2"/>
    <property type="match status" value="1"/>
</dbReference>
<keyword evidence="2" id="KW-1185">Reference proteome</keyword>
<dbReference type="PANTHER" id="PTHR18901">
    <property type="entry name" value="2-DEOXYGLUCOSE-6-PHOSPHATE PHOSPHATASE 2"/>
    <property type="match status" value="1"/>
</dbReference>
<dbReference type="Gene3D" id="1.10.150.240">
    <property type="entry name" value="Putative phosphatase, domain 2"/>
    <property type="match status" value="1"/>
</dbReference>
<sequence length="234" mass="26574">MLQEINAVIFDLDGTLIDSMWMWKEIDIEYLDRFGIPLPPGLQDDIEGMSFTETAGYFKEVIGIPLSLEEIKADWIRMAMGKYESQVPPKDGAFRFLKYLKEHNIRTGIATSNSMDLVDAAMKGNRMGEFFDVILTGCSVARGKPAPDIYLKVADELKVETKSCLVFEDVPKGILAGKNAGMRVCAVEDEFSAHLRTQKKQLADYYIRTYDDIFDQTYEVLTHHNTNEVLTHDQ</sequence>
<proteinExistence type="predicted"/>
<dbReference type="Proteomes" id="UP000712157">
    <property type="component" value="Unassembled WGS sequence"/>
</dbReference>
<dbReference type="InterPro" id="IPR006439">
    <property type="entry name" value="HAD-SF_hydro_IA"/>
</dbReference>
<protein>
    <submittedName>
        <fullName evidence="1">HAD family phosphatase</fullName>
    </submittedName>
</protein>
<dbReference type="GO" id="GO:0016791">
    <property type="term" value="F:phosphatase activity"/>
    <property type="evidence" value="ECO:0007669"/>
    <property type="project" value="TreeGrafter"/>
</dbReference>
<dbReference type="InterPro" id="IPR041492">
    <property type="entry name" value="HAD_2"/>
</dbReference>
<dbReference type="SFLD" id="SFLDS00003">
    <property type="entry name" value="Haloacid_Dehalogenase"/>
    <property type="match status" value="1"/>
</dbReference>
<dbReference type="AlphaFoldDB" id="A0A949NIQ9"/>
<reference evidence="1" key="1">
    <citation type="submission" date="2021-06" db="EMBL/GenBank/DDBJ databases">
        <title>Description of novel taxa of the family Lachnospiraceae.</title>
        <authorList>
            <person name="Chaplin A.V."/>
            <person name="Sokolova S.R."/>
            <person name="Pikina A.P."/>
            <person name="Korzhanova M."/>
            <person name="Belova V."/>
            <person name="Korostin D."/>
            <person name="Efimov B.A."/>
        </authorList>
    </citation>
    <scope>NUCLEOTIDE SEQUENCE</scope>
    <source>
        <strain evidence="1">ASD5720</strain>
    </source>
</reference>